<evidence type="ECO:0000256" key="2">
    <source>
        <dbReference type="ARBA" id="ARBA00012295"/>
    </source>
</evidence>
<keyword evidence="4 7" id="KW-0436">Ligase</keyword>
<sequence length="169" mass="18559">TDTDNELDLIRRIALSSGAEDAVTCDHWAKGGAGAVNLGQAVVAACEKKTEPFRFLYDLNLDIEQKIELIAKEIYGAAGIELSEEAKKKVEVYTRQGFANLPICMAKTQYSFSHDPTLKGAPEGFVVPVRDIRASVGAGFLYPLLGSMQTVSRLLGWKFLWGELYVQLC</sequence>
<proteinExistence type="predicted"/>
<dbReference type="Proteomes" id="UP000268093">
    <property type="component" value="Unassembled WGS sequence"/>
</dbReference>
<evidence type="ECO:0000256" key="5">
    <source>
        <dbReference type="ARBA" id="ARBA00022741"/>
    </source>
</evidence>
<keyword evidence="5" id="KW-0547">Nucleotide-binding</keyword>
<evidence type="ECO:0000256" key="4">
    <source>
        <dbReference type="ARBA" id="ARBA00022598"/>
    </source>
</evidence>
<dbReference type="InterPro" id="IPR027417">
    <property type="entry name" value="P-loop_NTPase"/>
</dbReference>
<dbReference type="GO" id="GO:0004329">
    <property type="term" value="F:formate-tetrahydrofolate ligase activity"/>
    <property type="evidence" value="ECO:0007669"/>
    <property type="project" value="UniProtKB-EC"/>
</dbReference>
<evidence type="ECO:0000256" key="6">
    <source>
        <dbReference type="ARBA" id="ARBA00022840"/>
    </source>
</evidence>
<dbReference type="SUPFAM" id="SSF52540">
    <property type="entry name" value="P-loop containing nucleoside triphosphate hydrolases"/>
    <property type="match status" value="1"/>
</dbReference>
<dbReference type="GO" id="GO:0006730">
    <property type="term" value="P:one-carbon metabolic process"/>
    <property type="evidence" value="ECO:0007669"/>
    <property type="project" value="UniProtKB-KW"/>
</dbReference>
<dbReference type="AlphaFoldDB" id="A0A432ZY77"/>
<dbReference type="InterPro" id="IPR000559">
    <property type="entry name" value="Formate_THF_ligase"/>
</dbReference>
<evidence type="ECO:0000256" key="1">
    <source>
        <dbReference type="ARBA" id="ARBA00004777"/>
    </source>
</evidence>
<protein>
    <recommendedName>
        <fullName evidence="2">formate--tetrahydrofolate ligase</fullName>
        <ecNumber evidence="2">6.3.4.3</ecNumber>
    </recommendedName>
</protein>
<dbReference type="GO" id="GO:0005524">
    <property type="term" value="F:ATP binding"/>
    <property type="evidence" value="ECO:0007669"/>
    <property type="project" value="UniProtKB-KW"/>
</dbReference>
<evidence type="ECO:0000313" key="7">
    <source>
        <dbReference type="EMBL" id="RUO95295.1"/>
    </source>
</evidence>
<keyword evidence="8" id="KW-1185">Reference proteome</keyword>
<keyword evidence="3" id="KW-0554">One-carbon metabolism</keyword>
<dbReference type="Gene3D" id="3.40.50.300">
    <property type="entry name" value="P-loop containing nucleotide triphosphate hydrolases"/>
    <property type="match status" value="1"/>
</dbReference>
<dbReference type="OrthoDB" id="5126881at2759"/>
<keyword evidence="6" id="KW-0067">ATP-binding</keyword>
<dbReference type="EMBL" id="RBNI01033778">
    <property type="protein sequence ID" value="RUO95295.1"/>
    <property type="molecule type" value="Genomic_DNA"/>
</dbReference>
<dbReference type="FunFam" id="3.10.410.10:FF:000001">
    <property type="entry name" value="Putative formate--tetrahydrofolate ligase"/>
    <property type="match status" value="1"/>
</dbReference>
<dbReference type="Gene3D" id="3.10.410.10">
    <property type="entry name" value="Formyltetrahydrofolate synthetase, domain 3"/>
    <property type="match status" value="1"/>
</dbReference>
<feature type="non-terminal residue" evidence="7">
    <location>
        <position position="169"/>
    </location>
</feature>
<comment type="pathway">
    <text evidence="1">One-carbon metabolism; tetrahydrofolate interconversion.</text>
</comment>
<reference evidence="7 8" key="1">
    <citation type="journal article" date="2018" name="New Phytol.">
        <title>Phylogenomics of Endogonaceae and evolution of mycorrhizas within Mucoromycota.</title>
        <authorList>
            <person name="Chang Y."/>
            <person name="Desiro A."/>
            <person name="Na H."/>
            <person name="Sandor L."/>
            <person name="Lipzen A."/>
            <person name="Clum A."/>
            <person name="Barry K."/>
            <person name="Grigoriev I.V."/>
            <person name="Martin F.M."/>
            <person name="Stajich J.E."/>
            <person name="Smith M.E."/>
            <person name="Bonito G."/>
            <person name="Spatafora J.W."/>
        </authorList>
    </citation>
    <scope>NUCLEOTIDE SEQUENCE [LARGE SCALE GENOMIC DNA]</scope>
    <source>
        <strain evidence="7 8">GMNB39</strain>
    </source>
</reference>
<name>A0A432ZY77_9FUNG</name>
<evidence type="ECO:0000313" key="8">
    <source>
        <dbReference type="Proteomes" id="UP000268093"/>
    </source>
</evidence>
<comment type="caution">
    <text evidence="7">The sequence shown here is derived from an EMBL/GenBank/DDBJ whole genome shotgun (WGS) entry which is preliminary data.</text>
</comment>
<dbReference type="Pfam" id="PF01268">
    <property type="entry name" value="FTHFS"/>
    <property type="match status" value="1"/>
</dbReference>
<gene>
    <name evidence="7" type="ORF">BC936DRAFT_144612</name>
</gene>
<feature type="non-terminal residue" evidence="7">
    <location>
        <position position="1"/>
    </location>
</feature>
<evidence type="ECO:0000256" key="3">
    <source>
        <dbReference type="ARBA" id="ARBA00022563"/>
    </source>
</evidence>
<accession>A0A432ZY77</accession>
<dbReference type="EC" id="6.3.4.3" evidence="2"/>
<organism evidence="7 8">
    <name type="scientific">Jimgerdemannia flammicorona</name>
    <dbReference type="NCBI Taxonomy" id="994334"/>
    <lineage>
        <taxon>Eukaryota</taxon>
        <taxon>Fungi</taxon>
        <taxon>Fungi incertae sedis</taxon>
        <taxon>Mucoromycota</taxon>
        <taxon>Mucoromycotina</taxon>
        <taxon>Endogonomycetes</taxon>
        <taxon>Endogonales</taxon>
        <taxon>Endogonaceae</taxon>
        <taxon>Jimgerdemannia</taxon>
    </lineage>
</organism>